<comment type="caution">
    <text evidence="1">The sequence shown here is derived from an EMBL/GenBank/DDBJ whole genome shotgun (WGS) entry which is preliminary data.</text>
</comment>
<dbReference type="EMBL" id="BBVC01000016">
    <property type="protein sequence ID" value="GAO97751.1"/>
    <property type="molecule type" value="Genomic_DNA"/>
</dbReference>
<evidence type="ECO:0000313" key="1">
    <source>
        <dbReference type="EMBL" id="GAO97751.1"/>
    </source>
</evidence>
<dbReference type="AlphaFoldDB" id="A0A0K8MB63"/>
<keyword evidence="2" id="KW-1185">Reference proteome</keyword>
<reference evidence="1 2" key="1">
    <citation type="submission" date="2015-03" db="EMBL/GenBank/DDBJ databases">
        <title>Caedibacter varicaedens, whole genome shotgun sequence.</title>
        <authorList>
            <person name="Suzuki H."/>
            <person name="Dapper A.L."/>
            <person name="Gibson A.K."/>
            <person name="Jackson C."/>
            <person name="Lee H."/>
            <person name="Pejaver V.R."/>
            <person name="Doak T."/>
            <person name="Lynch M."/>
        </authorList>
    </citation>
    <scope>NUCLEOTIDE SEQUENCE [LARGE SCALE GENOMIC DNA]</scope>
</reference>
<dbReference type="Gene3D" id="1.20.910.10">
    <property type="entry name" value="Heme oxygenase-like"/>
    <property type="match status" value="1"/>
</dbReference>
<dbReference type="Proteomes" id="UP000036771">
    <property type="component" value="Unassembled WGS sequence"/>
</dbReference>
<dbReference type="OrthoDB" id="505884at2"/>
<organism evidence="1 2">
    <name type="scientific">Caedimonas varicaedens</name>
    <dbReference type="NCBI Taxonomy" id="1629334"/>
    <lineage>
        <taxon>Bacteria</taxon>
        <taxon>Pseudomonadati</taxon>
        <taxon>Pseudomonadota</taxon>
        <taxon>Alphaproteobacteria</taxon>
        <taxon>Holosporales</taxon>
        <taxon>Caedimonadaceae</taxon>
        <taxon>Caedimonas</taxon>
    </lineage>
</organism>
<protein>
    <recommendedName>
        <fullName evidence="3">Iron-containing redox enzyme</fullName>
    </recommendedName>
</protein>
<evidence type="ECO:0008006" key="3">
    <source>
        <dbReference type="Google" id="ProtNLM"/>
    </source>
</evidence>
<accession>A0A0K8MB63</accession>
<dbReference type="InterPro" id="IPR016084">
    <property type="entry name" value="Haem_Oase-like_multi-hlx"/>
</dbReference>
<gene>
    <name evidence="1" type="ORF">Cva_00391</name>
</gene>
<sequence>MIQYIPHEPLSVQWIPLTSMLSLNLPWLSLEIEIEEEQKEWITQAVEKLKSDPTHALTQKFLENLREYPVSYYKARPIEEIPSREGLMPEEFLAFDLVTPRSLIKSINSSLQQHIPALLPDVWSWSAEEMSKAAQIQNSDYYDPLSTVSYLIGKRLETESITGQVRAALPQQLDKLRENKESLFFDTMKILLRQTHYVTNCFEKCSGPALQKFSAAESVIKKFMDEEHGHDRLMVASLKELGCDDVNTISPFDTTVLVMELFKNAAQTSPLAFTLMVGYFEGVTIAESDPLADVLEKSTKPQAAKGYALHHKINKDGDHSNVIFELAEFLPLLTKEEVMYGMRILELASVLGVMSDRALYELSQGKP</sequence>
<evidence type="ECO:0000313" key="2">
    <source>
        <dbReference type="Proteomes" id="UP000036771"/>
    </source>
</evidence>
<name>A0A0K8MB63_9PROT</name>
<proteinExistence type="predicted"/>